<keyword evidence="4 5" id="KW-0413">Isomerase</keyword>
<dbReference type="FunFam" id="3.20.20.10:FF:000002">
    <property type="entry name" value="Alanine racemase"/>
    <property type="match status" value="1"/>
</dbReference>
<feature type="active site" description="Proton acceptor; specific for D-alanine" evidence="5">
    <location>
        <position position="35"/>
    </location>
</feature>
<dbReference type="Pfam" id="PF01168">
    <property type="entry name" value="Ala_racemase_N"/>
    <property type="match status" value="1"/>
</dbReference>
<evidence type="ECO:0000256" key="2">
    <source>
        <dbReference type="ARBA" id="ARBA00001933"/>
    </source>
</evidence>
<dbReference type="SMART" id="SM01005">
    <property type="entry name" value="Ala_racemase_C"/>
    <property type="match status" value="1"/>
</dbReference>
<protein>
    <recommendedName>
        <fullName evidence="5">Alanine racemase</fullName>
        <ecNumber evidence="5">5.1.1.1</ecNumber>
    </recommendedName>
</protein>
<dbReference type="EMBL" id="AP014545">
    <property type="protein sequence ID" value="BBB26891.1"/>
    <property type="molecule type" value="Genomic_DNA"/>
</dbReference>
<comment type="pathway">
    <text evidence="5">Amino-acid biosynthesis; D-alanine biosynthesis; D-alanine from L-alanine: step 1/1.</text>
</comment>
<dbReference type="GO" id="GO:0005829">
    <property type="term" value="C:cytosol"/>
    <property type="evidence" value="ECO:0007669"/>
    <property type="project" value="TreeGrafter"/>
</dbReference>
<dbReference type="InterPro" id="IPR000821">
    <property type="entry name" value="Ala_racemase"/>
</dbReference>
<evidence type="ECO:0000259" key="8">
    <source>
        <dbReference type="SMART" id="SM01005"/>
    </source>
</evidence>
<dbReference type="PRINTS" id="PR00992">
    <property type="entry name" value="ALARACEMASE"/>
</dbReference>
<dbReference type="EC" id="5.1.1.1" evidence="5"/>
<dbReference type="RefSeq" id="WP_019620315.1">
    <property type="nucleotide sequence ID" value="NZ_AP014545.1"/>
</dbReference>
<dbReference type="UniPathway" id="UPA00042">
    <property type="reaction ID" value="UER00497"/>
</dbReference>
<sequence length="360" mass="39306">MSRAAKITVDLDAIRHNYRLARSLNPEGNAAAIIKADGYGHGAVVIAKALESEADAFGVACIEEGVELIEAGIKKPVLLLEGFFEANELEYISDNDMWCAVHSLPQIEQIATATLSKPITVWLKMNSGMNRLGIHPDDYQAAYERLKQLDNVANVVLMTHFACADELEKSETEAQLATFNRAAEGIDAPASMANSAGVLAWSDSRRDWMRPGIMLYGATPFPESQENADQLISAMTLTSEIIAVRNVQPGESVGYGSHFCADKLTRVATVALGYADGYPRHAVTGTPVWVNGQRSRIIGRVSMDMLTIDLTELPDADVGTEVEFWGKNLPAAEVAPYCGTIPYTLFTGITRRVHKRYINQ</sequence>
<name>A0A7R6PET3_9GAMM</name>
<dbReference type="Gene3D" id="2.40.37.10">
    <property type="entry name" value="Lyase, Ornithine Decarboxylase, Chain A, domain 1"/>
    <property type="match status" value="1"/>
</dbReference>
<dbReference type="PANTHER" id="PTHR30511">
    <property type="entry name" value="ALANINE RACEMASE"/>
    <property type="match status" value="1"/>
</dbReference>
<dbReference type="HAMAP" id="MF_01201">
    <property type="entry name" value="Ala_racemase"/>
    <property type="match status" value="1"/>
</dbReference>
<dbReference type="PANTHER" id="PTHR30511:SF0">
    <property type="entry name" value="ALANINE RACEMASE, CATABOLIC-RELATED"/>
    <property type="match status" value="1"/>
</dbReference>
<accession>A0A7R6PET3</accession>
<evidence type="ECO:0000256" key="7">
    <source>
        <dbReference type="PIRSR" id="PIRSR600821-52"/>
    </source>
</evidence>
<comment type="function">
    <text evidence="5">Catalyzes the interconversion of L-alanine and D-alanine. May also act on other amino acids.</text>
</comment>
<comment type="cofactor">
    <cofactor evidence="2 5 6">
        <name>pyridoxal 5'-phosphate</name>
        <dbReference type="ChEBI" id="CHEBI:597326"/>
    </cofactor>
</comment>
<dbReference type="GO" id="GO:0030170">
    <property type="term" value="F:pyridoxal phosphate binding"/>
    <property type="evidence" value="ECO:0007669"/>
    <property type="project" value="UniProtKB-UniRule"/>
</dbReference>
<feature type="modified residue" description="N6-(pyridoxal phosphate)lysine" evidence="5 6">
    <location>
        <position position="35"/>
    </location>
</feature>
<evidence type="ECO:0000256" key="1">
    <source>
        <dbReference type="ARBA" id="ARBA00000316"/>
    </source>
</evidence>
<feature type="binding site" evidence="5 7">
    <location>
        <position position="131"/>
    </location>
    <ligand>
        <name>substrate</name>
    </ligand>
</feature>
<dbReference type="GO" id="GO:0030632">
    <property type="term" value="P:D-alanine biosynthetic process"/>
    <property type="evidence" value="ECO:0007669"/>
    <property type="project" value="UniProtKB-UniRule"/>
</dbReference>
<proteinExistence type="inferred from homology"/>
<evidence type="ECO:0000313" key="9">
    <source>
        <dbReference type="EMBL" id="BBB26891.1"/>
    </source>
</evidence>
<dbReference type="InterPro" id="IPR020622">
    <property type="entry name" value="Ala_racemase_pyridoxalP-BS"/>
</dbReference>
<dbReference type="AlphaFoldDB" id="A0A7R6PET3"/>
<dbReference type="InterPro" id="IPR029066">
    <property type="entry name" value="PLP-binding_barrel"/>
</dbReference>
<dbReference type="CDD" id="cd06827">
    <property type="entry name" value="PLPDE_III_AR_proteobact"/>
    <property type="match status" value="1"/>
</dbReference>
<evidence type="ECO:0000256" key="3">
    <source>
        <dbReference type="ARBA" id="ARBA00022898"/>
    </source>
</evidence>
<evidence type="ECO:0000256" key="5">
    <source>
        <dbReference type="HAMAP-Rule" id="MF_01201"/>
    </source>
</evidence>
<keyword evidence="3 5" id="KW-0663">Pyridoxal phosphate</keyword>
<evidence type="ECO:0000256" key="4">
    <source>
        <dbReference type="ARBA" id="ARBA00023235"/>
    </source>
</evidence>
<gene>
    <name evidence="9" type="primary">alr</name>
    <name evidence="9" type="ORF">AMJAP_2301</name>
</gene>
<dbReference type="NCBIfam" id="TIGR00492">
    <property type="entry name" value="alr"/>
    <property type="match status" value="1"/>
</dbReference>
<dbReference type="KEGG" id="ajp:AMJAP_2301"/>
<dbReference type="SUPFAM" id="SSF50621">
    <property type="entry name" value="Alanine racemase C-terminal domain-like"/>
    <property type="match status" value="1"/>
</dbReference>
<dbReference type="InterPro" id="IPR001608">
    <property type="entry name" value="Ala_racemase_N"/>
</dbReference>
<feature type="binding site" evidence="5 7">
    <location>
        <position position="303"/>
    </location>
    <ligand>
        <name>substrate</name>
    </ligand>
</feature>
<dbReference type="OrthoDB" id="9813814at2"/>
<dbReference type="SUPFAM" id="SSF51419">
    <property type="entry name" value="PLP-binding barrel"/>
    <property type="match status" value="1"/>
</dbReference>
<dbReference type="InterPro" id="IPR011079">
    <property type="entry name" value="Ala_racemase_C"/>
</dbReference>
<evidence type="ECO:0000313" key="10">
    <source>
        <dbReference type="Proteomes" id="UP000595663"/>
    </source>
</evidence>
<comment type="similarity">
    <text evidence="5">Belongs to the alanine racemase family.</text>
</comment>
<comment type="catalytic activity">
    <reaction evidence="1 5">
        <text>L-alanine = D-alanine</text>
        <dbReference type="Rhea" id="RHEA:20249"/>
        <dbReference type="ChEBI" id="CHEBI:57416"/>
        <dbReference type="ChEBI" id="CHEBI:57972"/>
        <dbReference type="EC" id="5.1.1.1"/>
    </reaction>
</comment>
<feature type="active site" description="Proton acceptor; specific for L-alanine" evidence="5">
    <location>
        <position position="255"/>
    </location>
</feature>
<reference evidence="9 10" key="1">
    <citation type="journal article" date="2008" name="Int. J. Syst. Evol. Microbiol.">
        <title>Amphritea japonica sp. nov. and Amphritea balenae sp. nov., isolated from the sediment adjacent to sperm whale carcasses off Kagoshima, Japan.</title>
        <authorList>
            <person name="Miyazaki M."/>
            <person name="Nogi Y."/>
            <person name="Fujiwara Y."/>
            <person name="Kawato M."/>
            <person name="Nagahama T."/>
            <person name="Kubokawa K."/>
            <person name="Horikoshi K."/>
        </authorList>
    </citation>
    <scope>NUCLEOTIDE SEQUENCE [LARGE SCALE GENOMIC DNA]</scope>
    <source>
        <strain evidence="9 10">ATCC BAA-1530</strain>
    </source>
</reference>
<dbReference type="Pfam" id="PF00842">
    <property type="entry name" value="Ala_racemase_C"/>
    <property type="match status" value="1"/>
</dbReference>
<dbReference type="GO" id="GO:0008784">
    <property type="term" value="F:alanine racemase activity"/>
    <property type="evidence" value="ECO:0007669"/>
    <property type="project" value="UniProtKB-UniRule"/>
</dbReference>
<organism evidence="9 10">
    <name type="scientific">Amphritea japonica ATCC BAA-1530</name>
    <dbReference type="NCBI Taxonomy" id="1278309"/>
    <lineage>
        <taxon>Bacteria</taxon>
        <taxon>Pseudomonadati</taxon>
        <taxon>Pseudomonadota</taxon>
        <taxon>Gammaproteobacteria</taxon>
        <taxon>Oceanospirillales</taxon>
        <taxon>Oceanospirillaceae</taxon>
        <taxon>Amphritea</taxon>
    </lineage>
</organism>
<feature type="domain" description="Alanine racemase C-terminal" evidence="8">
    <location>
        <begin position="234"/>
        <end position="358"/>
    </location>
</feature>
<dbReference type="PROSITE" id="PS00395">
    <property type="entry name" value="ALANINE_RACEMASE"/>
    <property type="match status" value="1"/>
</dbReference>
<evidence type="ECO:0000256" key="6">
    <source>
        <dbReference type="PIRSR" id="PIRSR600821-50"/>
    </source>
</evidence>
<dbReference type="InterPro" id="IPR009006">
    <property type="entry name" value="Ala_racemase/Decarboxylase_C"/>
</dbReference>
<dbReference type="Gene3D" id="3.20.20.10">
    <property type="entry name" value="Alanine racemase"/>
    <property type="match status" value="1"/>
</dbReference>
<dbReference type="Proteomes" id="UP000595663">
    <property type="component" value="Chromosome"/>
</dbReference>
<keyword evidence="10" id="KW-1185">Reference proteome</keyword>